<evidence type="ECO:0000313" key="5">
    <source>
        <dbReference type="Proteomes" id="UP000001593"/>
    </source>
</evidence>
<dbReference type="EMBL" id="DS469700">
    <property type="protein sequence ID" value="EDO35399.1"/>
    <property type="molecule type" value="Genomic_DNA"/>
</dbReference>
<dbReference type="InParanoid" id="A7SLP3"/>
<protein>
    <recommendedName>
        <fullName evidence="3">Methyltransferase type 11 domain-containing protein</fullName>
    </recommendedName>
</protein>
<evidence type="ECO:0000313" key="4">
    <source>
        <dbReference type="EMBL" id="EDO35399.1"/>
    </source>
</evidence>
<gene>
    <name evidence="4" type="ORF">NEMVEDRAFT_v1g246063</name>
</gene>
<dbReference type="PANTHER" id="PTHR44068:SF1">
    <property type="entry name" value="HYPOTHETICAL LOC100005854"/>
    <property type="match status" value="1"/>
</dbReference>
<sequence>MLPEAKNKLKTHNEILEHQAVETLGIQPNHRILEVGFGPGVGLAAALRRVKEGSGKVYGVDISSIVLSLTNQAFATEIKSGKLEIVQADVINLPYGKNFFDGIFHTNCYYFWPDIPLAIRELNRVLKPGVSW</sequence>
<feature type="domain" description="Methyltransferase type 11" evidence="3">
    <location>
        <begin position="33"/>
        <end position="129"/>
    </location>
</feature>
<dbReference type="GO" id="GO:0008757">
    <property type="term" value="F:S-adenosylmethionine-dependent methyltransferase activity"/>
    <property type="evidence" value="ECO:0007669"/>
    <property type="project" value="InterPro"/>
</dbReference>
<evidence type="ECO:0000256" key="2">
    <source>
        <dbReference type="ARBA" id="ARBA00038188"/>
    </source>
</evidence>
<dbReference type="Proteomes" id="UP000001593">
    <property type="component" value="Unassembled WGS sequence"/>
</dbReference>
<dbReference type="Pfam" id="PF08241">
    <property type="entry name" value="Methyltransf_11"/>
    <property type="match status" value="1"/>
</dbReference>
<dbReference type="PANTHER" id="PTHR44068">
    <property type="entry name" value="ZGC:194242"/>
    <property type="match status" value="1"/>
</dbReference>
<proteinExistence type="inferred from homology"/>
<dbReference type="InterPro" id="IPR050447">
    <property type="entry name" value="Erg6_SMT_methyltransf"/>
</dbReference>
<dbReference type="OMA" id="YMHEIAS"/>
<dbReference type="SUPFAM" id="SSF53335">
    <property type="entry name" value="S-adenosyl-L-methionine-dependent methyltransferases"/>
    <property type="match status" value="1"/>
</dbReference>
<evidence type="ECO:0000256" key="1">
    <source>
        <dbReference type="ARBA" id="ARBA00022679"/>
    </source>
</evidence>
<reference evidence="4 5" key="1">
    <citation type="journal article" date="2007" name="Science">
        <title>Sea anemone genome reveals ancestral eumetazoan gene repertoire and genomic organization.</title>
        <authorList>
            <person name="Putnam N.H."/>
            <person name="Srivastava M."/>
            <person name="Hellsten U."/>
            <person name="Dirks B."/>
            <person name="Chapman J."/>
            <person name="Salamov A."/>
            <person name="Terry A."/>
            <person name="Shapiro H."/>
            <person name="Lindquist E."/>
            <person name="Kapitonov V.V."/>
            <person name="Jurka J."/>
            <person name="Genikhovich G."/>
            <person name="Grigoriev I.V."/>
            <person name="Lucas S.M."/>
            <person name="Steele R.E."/>
            <person name="Finnerty J.R."/>
            <person name="Technau U."/>
            <person name="Martindale M.Q."/>
            <person name="Rokhsar D.S."/>
        </authorList>
    </citation>
    <scope>NUCLEOTIDE SEQUENCE [LARGE SCALE GENOMIC DNA]</scope>
    <source>
        <strain evidence="5">CH2 X CH6</strain>
    </source>
</reference>
<evidence type="ECO:0000259" key="3">
    <source>
        <dbReference type="Pfam" id="PF08241"/>
    </source>
</evidence>
<dbReference type="InterPro" id="IPR013216">
    <property type="entry name" value="Methyltransf_11"/>
</dbReference>
<dbReference type="eggNOG" id="ENOG502RYNV">
    <property type="taxonomic scope" value="Eukaryota"/>
</dbReference>
<dbReference type="PhylomeDB" id="A7SLP3"/>
<keyword evidence="1" id="KW-0808">Transferase</keyword>
<dbReference type="AlphaFoldDB" id="A7SLP3"/>
<organism evidence="4 5">
    <name type="scientific">Nematostella vectensis</name>
    <name type="common">Starlet sea anemone</name>
    <dbReference type="NCBI Taxonomy" id="45351"/>
    <lineage>
        <taxon>Eukaryota</taxon>
        <taxon>Metazoa</taxon>
        <taxon>Cnidaria</taxon>
        <taxon>Anthozoa</taxon>
        <taxon>Hexacorallia</taxon>
        <taxon>Actiniaria</taxon>
        <taxon>Edwardsiidae</taxon>
        <taxon>Nematostella</taxon>
    </lineage>
</organism>
<name>A7SLP3_NEMVE</name>
<dbReference type="InterPro" id="IPR029063">
    <property type="entry name" value="SAM-dependent_MTases_sf"/>
</dbReference>
<accession>A7SLP3</accession>
<keyword evidence="5" id="KW-1185">Reference proteome</keyword>
<dbReference type="CDD" id="cd02440">
    <property type="entry name" value="AdoMet_MTases"/>
    <property type="match status" value="1"/>
</dbReference>
<comment type="similarity">
    <text evidence="2">Belongs to the class I-like SAM-binding methyltransferase superfamily. Erg6/SMT family.</text>
</comment>
<dbReference type="HOGENOM" id="CLU_1919536_0_0_1"/>
<dbReference type="Gene3D" id="3.40.50.150">
    <property type="entry name" value="Vaccinia Virus protein VP39"/>
    <property type="match status" value="1"/>
</dbReference>
<dbReference type="STRING" id="45351.A7SLP3"/>